<reference evidence="2" key="1">
    <citation type="submission" date="2019-04" db="EMBL/GenBank/DDBJ databases">
        <title>Friends and foes A comparative genomics study of 23 Aspergillus species from section Flavi.</title>
        <authorList>
            <consortium name="DOE Joint Genome Institute"/>
            <person name="Kjaerbolling I."/>
            <person name="Vesth T."/>
            <person name="Frisvad J.C."/>
            <person name="Nybo J.L."/>
            <person name="Theobald S."/>
            <person name="Kildgaard S."/>
            <person name="Isbrandt T."/>
            <person name="Kuo A."/>
            <person name="Sato A."/>
            <person name="Lyhne E.K."/>
            <person name="Kogle M.E."/>
            <person name="Wiebenga A."/>
            <person name="Kun R.S."/>
            <person name="Lubbers R.J."/>
            <person name="Makela M.R."/>
            <person name="Barry K."/>
            <person name="Chovatia M."/>
            <person name="Clum A."/>
            <person name="Daum C."/>
            <person name="Haridas S."/>
            <person name="He G."/>
            <person name="LaButti K."/>
            <person name="Lipzen A."/>
            <person name="Mondo S."/>
            <person name="Riley R."/>
            <person name="Salamov A."/>
            <person name="Simmons B.A."/>
            <person name="Magnuson J.K."/>
            <person name="Henrissat B."/>
            <person name="Mortensen U.H."/>
            <person name="Larsen T.O."/>
            <person name="Devries R.P."/>
            <person name="Grigoriev I.V."/>
            <person name="Machida M."/>
            <person name="Baker S.E."/>
            <person name="Andersen M.R."/>
        </authorList>
    </citation>
    <scope>NUCLEOTIDE SEQUENCE [LARGE SCALE GENOMIC DNA]</scope>
    <source>
        <strain evidence="2">CBS 121.62</strain>
    </source>
</reference>
<accession>A0A5N6HDP5</accession>
<protein>
    <submittedName>
        <fullName evidence="2">Uncharacterized protein</fullName>
    </submittedName>
</protein>
<dbReference type="EMBL" id="ML734563">
    <property type="protein sequence ID" value="KAB8250693.1"/>
    <property type="molecule type" value="Genomic_DNA"/>
</dbReference>
<evidence type="ECO:0000256" key="1">
    <source>
        <dbReference type="SAM" id="SignalP"/>
    </source>
</evidence>
<name>A0A5N6HDP5_ASPFL</name>
<proteinExistence type="predicted"/>
<dbReference type="AlphaFoldDB" id="A0A5N6HDP5"/>
<gene>
    <name evidence="2" type="ORF">BDV35DRAFT_340839</name>
</gene>
<organism evidence="2">
    <name type="scientific">Aspergillus flavus</name>
    <dbReference type="NCBI Taxonomy" id="5059"/>
    <lineage>
        <taxon>Eukaryota</taxon>
        <taxon>Fungi</taxon>
        <taxon>Dikarya</taxon>
        <taxon>Ascomycota</taxon>
        <taxon>Pezizomycotina</taxon>
        <taxon>Eurotiomycetes</taxon>
        <taxon>Eurotiomycetidae</taxon>
        <taxon>Eurotiales</taxon>
        <taxon>Aspergillaceae</taxon>
        <taxon>Aspergillus</taxon>
        <taxon>Aspergillus subgen. Circumdati</taxon>
    </lineage>
</organism>
<keyword evidence="1" id="KW-0732">Signal</keyword>
<feature type="signal peptide" evidence="1">
    <location>
        <begin position="1"/>
        <end position="34"/>
    </location>
</feature>
<evidence type="ECO:0000313" key="2">
    <source>
        <dbReference type="EMBL" id="KAB8250693.1"/>
    </source>
</evidence>
<dbReference type="Proteomes" id="UP000325434">
    <property type="component" value="Unassembled WGS sequence"/>
</dbReference>
<feature type="chain" id="PRO_5025033945" evidence="1">
    <location>
        <begin position="35"/>
        <end position="85"/>
    </location>
</feature>
<sequence>MIRVQTTWKKSLIFASSFLLPLLYVYRPPDSTSAFNTFSVVLSSIAEIMLTKANAAYTDQFINGSLGTVCIEIAKSLSIIPASWG</sequence>